<dbReference type="Gene3D" id="2.40.170.20">
    <property type="entry name" value="TonB-dependent receptor, beta-barrel domain"/>
    <property type="match status" value="1"/>
</dbReference>
<feature type="domain" description="TonB-dependent receptor-like beta-barrel" evidence="11">
    <location>
        <begin position="436"/>
        <end position="958"/>
    </location>
</feature>
<evidence type="ECO:0000256" key="5">
    <source>
        <dbReference type="ARBA" id="ARBA00023077"/>
    </source>
</evidence>
<name>A0A5P9NH83_9GAMM</name>
<keyword evidence="4 8" id="KW-0812">Transmembrane</keyword>
<dbReference type="InterPro" id="IPR000531">
    <property type="entry name" value="Beta-barrel_TonB"/>
</dbReference>
<feature type="chain" id="PRO_5024911867" evidence="10">
    <location>
        <begin position="37"/>
        <end position="992"/>
    </location>
</feature>
<keyword evidence="2 8" id="KW-0813">Transport</keyword>
<accession>A0A5P9NH83</accession>
<evidence type="ECO:0000256" key="9">
    <source>
        <dbReference type="RuleBase" id="RU003357"/>
    </source>
</evidence>
<dbReference type="InterPro" id="IPR012910">
    <property type="entry name" value="Plug_dom"/>
</dbReference>
<dbReference type="Gene3D" id="2.170.130.10">
    <property type="entry name" value="TonB-dependent receptor, plug domain"/>
    <property type="match status" value="1"/>
</dbReference>
<dbReference type="AlphaFoldDB" id="A0A5P9NH83"/>
<reference evidence="13 14" key="1">
    <citation type="submission" date="2019-02" db="EMBL/GenBank/DDBJ databases">
        <authorList>
            <person name="Li S.-H."/>
        </authorList>
    </citation>
    <scope>NUCLEOTIDE SEQUENCE [LARGE SCALE GENOMIC DNA]</scope>
    <source>
        <strain evidence="13 14">IMCC14385</strain>
    </source>
</reference>
<evidence type="ECO:0000313" key="14">
    <source>
        <dbReference type="Proteomes" id="UP000326287"/>
    </source>
</evidence>
<keyword evidence="6 8" id="KW-0472">Membrane</keyword>
<evidence type="ECO:0000256" key="3">
    <source>
        <dbReference type="ARBA" id="ARBA00022452"/>
    </source>
</evidence>
<dbReference type="InterPro" id="IPR010104">
    <property type="entry name" value="TonB_rcpt_bac"/>
</dbReference>
<evidence type="ECO:0000256" key="4">
    <source>
        <dbReference type="ARBA" id="ARBA00022692"/>
    </source>
</evidence>
<feature type="signal peptide" evidence="10">
    <location>
        <begin position="1"/>
        <end position="36"/>
    </location>
</feature>
<dbReference type="InterPro" id="IPR036942">
    <property type="entry name" value="Beta-barrel_TonB_sf"/>
</dbReference>
<gene>
    <name evidence="13" type="ORF">EY643_05690</name>
</gene>
<dbReference type="Pfam" id="PF07715">
    <property type="entry name" value="Plug"/>
    <property type="match status" value="1"/>
</dbReference>
<comment type="similarity">
    <text evidence="8 9">Belongs to the TonB-dependent receptor family.</text>
</comment>
<keyword evidence="7 8" id="KW-0998">Cell outer membrane</keyword>
<evidence type="ECO:0000256" key="8">
    <source>
        <dbReference type="PROSITE-ProRule" id="PRU01360"/>
    </source>
</evidence>
<keyword evidence="13" id="KW-0675">Receptor</keyword>
<keyword evidence="10" id="KW-0732">Signal</keyword>
<keyword evidence="14" id="KW-1185">Reference proteome</keyword>
<proteinExistence type="inferred from homology"/>
<dbReference type="PANTHER" id="PTHR40980">
    <property type="entry name" value="PLUG DOMAIN-CONTAINING PROTEIN"/>
    <property type="match status" value="1"/>
</dbReference>
<evidence type="ECO:0000256" key="6">
    <source>
        <dbReference type="ARBA" id="ARBA00023136"/>
    </source>
</evidence>
<dbReference type="RefSeq" id="WP_152661289.1">
    <property type="nucleotide sequence ID" value="NZ_CP036422.1"/>
</dbReference>
<dbReference type="InterPro" id="IPR037066">
    <property type="entry name" value="Plug_dom_sf"/>
</dbReference>
<evidence type="ECO:0000256" key="10">
    <source>
        <dbReference type="SAM" id="SignalP"/>
    </source>
</evidence>
<keyword evidence="3 8" id="KW-1134">Transmembrane beta strand</keyword>
<protein>
    <submittedName>
        <fullName evidence="13">TonB-dependent receptor</fullName>
    </submittedName>
</protein>
<evidence type="ECO:0000256" key="7">
    <source>
        <dbReference type="ARBA" id="ARBA00023237"/>
    </source>
</evidence>
<dbReference type="PANTHER" id="PTHR40980:SF3">
    <property type="entry name" value="TONB-DEPENDENT RECEPTOR-LIKE BETA-BARREL DOMAIN-CONTAINING PROTEIN"/>
    <property type="match status" value="1"/>
</dbReference>
<keyword evidence="5 9" id="KW-0798">TonB box</keyword>
<dbReference type="InterPro" id="IPR039426">
    <property type="entry name" value="TonB-dep_rcpt-like"/>
</dbReference>
<evidence type="ECO:0000259" key="12">
    <source>
        <dbReference type="Pfam" id="PF07715"/>
    </source>
</evidence>
<dbReference type="Pfam" id="PF00593">
    <property type="entry name" value="TonB_dep_Rec_b-barrel"/>
    <property type="match status" value="1"/>
</dbReference>
<evidence type="ECO:0000313" key="13">
    <source>
        <dbReference type="EMBL" id="QFU75183.1"/>
    </source>
</evidence>
<comment type="subcellular location">
    <subcellularLocation>
        <location evidence="1 8">Cell outer membrane</location>
        <topology evidence="1 8">Multi-pass membrane protein</topology>
    </subcellularLocation>
</comment>
<organism evidence="13 14">
    <name type="scientific">Halioglobus maricola</name>
    <dbReference type="NCBI Taxonomy" id="2601894"/>
    <lineage>
        <taxon>Bacteria</taxon>
        <taxon>Pseudomonadati</taxon>
        <taxon>Pseudomonadota</taxon>
        <taxon>Gammaproteobacteria</taxon>
        <taxon>Cellvibrionales</taxon>
        <taxon>Halieaceae</taxon>
        <taxon>Halioglobus</taxon>
    </lineage>
</organism>
<evidence type="ECO:0000259" key="11">
    <source>
        <dbReference type="Pfam" id="PF00593"/>
    </source>
</evidence>
<sequence>MRAKTHTHSKTRNLAAPFRLSLAAALVSTFSMGLQAQESEEQVLEEVVVTGIRASLANALDQKRDSANLVEIIQAEDIGKLPDQNLAEVLENIPGVQITRTAGVGSGVQIRGTNANRTEINGVSTSGSGTGRSGIDFEDVSASIIAGIEVTKASEAKTIEGSVGGTINLKTIRPLDIDEPLVAARIQGENSSLAEDSNDLQPRISGTFGNNWDTDYGSFGAVASISWAEQDVRAFRPRADRDNYVEAGVNPSSDEHFLPAQFFVQDYDNYQRETTVFAGTLEWAPSEELSFYFDAMYSEQDEEQLSSRVQTSGISTLKDTGIVTQFETVNFGSLDGENGRQNLGSIPAAVKGILPAQNDDRFDPNLRLSTDTNSRETENSIFSLGGTWDKDKWRVSAEISTSENDTTTPNVLSTLNFINPNTAVGDNNENGTPIQYDLTGGSLEFGIAEGEANAPTREQLLDPANYRLRDFNQTQDEAENGEDAFRIDATYFFEDLPVLTSVDAGYRFNKTTSFQNQIRSNYGLRSMADAPSGDMFASVLAAGPDNFDDADGRDLYFPDFLVLDPKQAISSPQAVQDVLNAAIAEHQANTGSDKGGIDSPTSSTSGFFDIEEETDAFYLQANFEWGMFLGNVGVRYVDTDVESTGNTVTNDEVTRTTTKGSYDFVLPRINLVANVTDDVLIRGGWGEDIRRPDFDDLSTSFTFDTSPNPAVELGNPGLEPEEVESFDIAAEWYFAPRAVVSIGYFHKDRTGLFTRQDTDPVEDENGFRDTTPPCEAGGVFNPIADPNVFAPPGTPPGVCVPTSQVINGAGETTQKGWELVFQYDLGDFEDSLGWASGFGVIANYTTQEFDGSEEYFSAFSRPTTVFNALGATDTVTMEIPLLDLSEDAYNITAYYEKYGLSARMRYTWREAYRSEDFGSTSSYPWGFPVVQEDRSQLNASISYEINDNFVVGVEAINITEEEVEQSCVNEGALLCYQGLTDRRITFGLSYRM</sequence>
<evidence type="ECO:0000256" key="1">
    <source>
        <dbReference type="ARBA" id="ARBA00004571"/>
    </source>
</evidence>
<dbReference type="OrthoDB" id="8727862at2"/>
<evidence type="ECO:0000256" key="2">
    <source>
        <dbReference type="ARBA" id="ARBA00022448"/>
    </source>
</evidence>
<feature type="domain" description="TonB-dependent receptor plug" evidence="12">
    <location>
        <begin position="63"/>
        <end position="166"/>
    </location>
</feature>
<dbReference type="EMBL" id="CP036422">
    <property type="protein sequence ID" value="QFU75183.1"/>
    <property type="molecule type" value="Genomic_DNA"/>
</dbReference>
<dbReference type="KEGG" id="halc:EY643_05690"/>
<dbReference type="SUPFAM" id="SSF56935">
    <property type="entry name" value="Porins"/>
    <property type="match status" value="1"/>
</dbReference>
<dbReference type="GO" id="GO:0009279">
    <property type="term" value="C:cell outer membrane"/>
    <property type="evidence" value="ECO:0007669"/>
    <property type="project" value="UniProtKB-SubCell"/>
</dbReference>
<dbReference type="Proteomes" id="UP000326287">
    <property type="component" value="Chromosome"/>
</dbReference>
<dbReference type="PROSITE" id="PS52016">
    <property type="entry name" value="TONB_DEPENDENT_REC_3"/>
    <property type="match status" value="1"/>
</dbReference>
<dbReference type="NCBIfam" id="TIGR01782">
    <property type="entry name" value="TonB-Xanth-Caul"/>
    <property type="match status" value="1"/>
</dbReference>